<sequence length="336" mass="36885">MAFLLNAALSMTASAYRAGTSLFGTHTAATDTHLSILHSPLLVLYRGSETYVSVTVLEFEKGGAGKQRRDGGVQVSLIRRGWRAGIFGWAIAKYLGAKTVKGIDVTPATEHGRPNSKSALEGGESSGSRARTAFPAKQLESYEKETRQFVQDQAKTTHELLCDGVSSISQRNVVPVATHIVRIPARANDGYFRIAFCYSDGSVSVSPDFRIFSFSLSSACPRGAALLPPTIAPELILRALSTALHAFLLGLFPIAAILEKILPRAWTRRFMRWAYNRIGGDERKDKLLEKYEMKERLGKATESFYETVPFASAGVRTSHDLAKDQEYGIGGVTYWR</sequence>
<dbReference type="GeneID" id="25263873"/>
<evidence type="ECO:0000313" key="2">
    <source>
        <dbReference type="EMBL" id="KDN52268.1"/>
    </source>
</evidence>
<evidence type="ECO:0000256" key="1">
    <source>
        <dbReference type="SAM" id="MobiDB-lite"/>
    </source>
</evidence>
<dbReference type="HOGENOM" id="CLU_826870_0_0_1"/>
<feature type="region of interest" description="Disordered" evidence="1">
    <location>
        <begin position="106"/>
        <end position="130"/>
    </location>
</feature>
<name>A0A066WIB6_TILAU</name>
<dbReference type="RefSeq" id="XP_013245111.1">
    <property type="nucleotide sequence ID" value="XM_013389657.1"/>
</dbReference>
<protein>
    <submittedName>
        <fullName evidence="2">Uncharacterized protein</fullName>
    </submittedName>
</protein>
<organism evidence="2 3">
    <name type="scientific">Tilletiaria anomala (strain ATCC 24038 / CBS 436.72 / UBC 951)</name>
    <dbReference type="NCBI Taxonomy" id="1037660"/>
    <lineage>
        <taxon>Eukaryota</taxon>
        <taxon>Fungi</taxon>
        <taxon>Dikarya</taxon>
        <taxon>Basidiomycota</taxon>
        <taxon>Ustilaginomycotina</taxon>
        <taxon>Exobasidiomycetes</taxon>
        <taxon>Georgefischeriales</taxon>
        <taxon>Tilletiariaceae</taxon>
        <taxon>Tilletiaria</taxon>
    </lineage>
</organism>
<comment type="caution">
    <text evidence="2">The sequence shown here is derived from an EMBL/GenBank/DDBJ whole genome shotgun (WGS) entry which is preliminary data.</text>
</comment>
<proteinExistence type="predicted"/>
<evidence type="ECO:0000313" key="3">
    <source>
        <dbReference type="Proteomes" id="UP000027361"/>
    </source>
</evidence>
<accession>A0A066WIB6</accession>
<dbReference type="AlphaFoldDB" id="A0A066WIB6"/>
<dbReference type="OMA" id="QNNIAYS"/>
<dbReference type="EMBL" id="JMSN01000012">
    <property type="protein sequence ID" value="KDN52268.1"/>
    <property type="molecule type" value="Genomic_DNA"/>
</dbReference>
<reference evidence="2 3" key="1">
    <citation type="submission" date="2014-05" db="EMBL/GenBank/DDBJ databases">
        <title>Draft genome sequence of a rare smut relative, Tilletiaria anomala UBC 951.</title>
        <authorList>
            <consortium name="DOE Joint Genome Institute"/>
            <person name="Toome M."/>
            <person name="Kuo A."/>
            <person name="Henrissat B."/>
            <person name="Lipzen A."/>
            <person name="Tritt A."/>
            <person name="Yoshinaga Y."/>
            <person name="Zane M."/>
            <person name="Barry K."/>
            <person name="Grigoriev I.V."/>
            <person name="Spatafora J.W."/>
            <person name="Aimea M.C."/>
        </authorList>
    </citation>
    <scope>NUCLEOTIDE SEQUENCE [LARGE SCALE GENOMIC DNA]</scope>
    <source>
        <strain evidence="2 3">UBC 951</strain>
    </source>
</reference>
<gene>
    <name evidence="2" type="ORF">K437DRAFT_254455</name>
</gene>
<dbReference type="STRING" id="1037660.A0A066WIB6"/>
<dbReference type="OrthoDB" id="276388at2759"/>
<dbReference type="Proteomes" id="UP000027361">
    <property type="component" value="Unassembled WGS sequence"/>
</dbReference>
<keyword evidence="3" id="KW-1185">Reference proteome</keyword>
<dbReference type="InParanoid" id="A0A066WIB6"/>